<gene>
    <name evidence="1" type="ORF">GE061_013664</name>
</gene>
<reference evidence="1" key="1">
    <citation type="journal article" date="2021" name="Mol. Ecol. Resour.">
        <title>Apolygus lucorum genome provides insights into omnivorousness and mesophyll feeding.</title>
        <authorList>
            <person name="Liu Y."/>
            <person name="Liu H."/>
            <person name="Wang H."/>
            <person name="Huang T."/>
            <person name="Liu B."/>
            <person name="Yang B."/>
            <person name="Yin L."/>
            <person name="Li B."/>
            <person name="Zhang Y."/>
            <person name="Zhang S."/>
            <person name="Jiang F."/>
            <person name="Zhang X."/>
            <person name="Ren Y."/>
            <person name="Wang B."/>
            <person name="Wang S."/>
            <person name="Lu Y."/>
            <person name="Wu K."/>
            <person name="Fan W."/>
            <person name="Wang G."/>
        </authorList>
    </citation>
    <scope>NUCLEOTIDE SEQUENCE</scope>
    <source>
        <strain evidence="1">12Hb</strain>
    </source>
</reference>
<evidence type="ECO:0000313" key="2">
    <source>
        <dbReference type="Proteomes" id="UP000466442"/>
    </source>
</evidence>
<proteinExistence type="predicted"/>
<dbReference type="EMBL" id="WIXP02000005">
    <property type="protein sequence ID" value="KAF6210558.1"/>
    <property type="molecule type" value="Genomic_DNA"/>
</dbReference>
<dbReference type="AlphaFoldDB" id="A0A8S9XQP0"/>
<dbReference type="SUPFAM" id="SSF81321">
    <property type="entry name" value="Family A G protein-coupled receptor-like"/>
    <property type="match status" value="1"/>
</dbReference>
<evidence type="ECO:0000313" key="1">
    <source>
        <dbReference type="EMBL" id="KAF6210558.1"/>
    </source>
</evidence>
<accession>A0A8S9XQP0</accession>
<dbReference type="Gene3D" id="1.20.1070.10">
    <property type="entry name" value="Rhodopsin 7-helix transmembrane proteins"/>
    <property type="match status" value="1"/>
</dbReference>
<comment type="caution">
    <text evidence="1">The sequence shown here is derived from an EMBL/GenBank/DDBJ whole genome shotgun (WGS) entry which is preliminary data.</text>
</comment>
<name>A0A8S9XQP0_APOLU</name>
<organism evidence="1 2">
    <name type="scientific">Apolygus lucorum</name>
    <name type="common">Small green plant bug</name>
    <name type="synonym">Lygocoris lucorum</name>
    <dbReference type="NCBI Taxonomy" id="248454"/>
    <lineage>
        <taxon>Eukaryota</taxon>
        <taxon>Metazoa</taxon>
        <taxon>Ecdysozoa</taxon>
        <taxon>Arthropoda</taxon>
        <taxon>Hexapoda</taxon>
        <taxon>Insecta</taxon>
        <taxon>Pterygota</taxon>
        <taxon>Neoptera</taxon>
        <taxon>Paraneoptera</taxon>
        <taxon>Hemiptera</taxon>
        <taxon>Heteroptera</taxon>
        <taxon>Panheteroptera</taxon>
        <taxon>Cimicomorpha</taxon>
        <taxon>Miridae</taxon>
        <taxon>Mirini</taxon>
        <taxon>Apolygus</taxon>
    </lineage>
</organism>
<evidence type="ECO:0008006" key="3">
    <source>
        <dbReference type="Google" id="ProtNLM"/>
    </source>
</evidence>
<dbReference type="Proteomes" id="UP000466442">
    <property type="component" value="Linkage Group LG5"/>
</dbReference>
<keyword evidence="2" id="KW-1185">Reference proteome</keyword>
<sequence length="163" mass="17826">RSAKLRYMFDRESAMKVDGRLQDALFLMAVSNSCMNPLVYGSYAMNFRKECRNCFCYLFKNSAATTLDGKSTDVGNQRVFQVPLCFVNLFTAGSGVTKCSAVAGLGGSLHGSRNRLVVNKKYDRPVSADGLVVGSGRYLEPALPSDEFHSEPAAPHHLYLAVS</sequence>
<feature type="non-terminal residue" evidence="1">
    <location>
        <position position="163"/>
    </location>
</feature>
<protein>
    <recommendedName>
        <fullName evidence="3">G-protein coupled receptors family 1 profile domain-containing protein</fullName>
    </recommendedName>
</protein>
<dbReference type="OrthoDB" id="6435638at2759"/>